<evidence type="ECO:0000313" key="2">
    <source>
        <dbReference type="EMBL" id="GFS08111.1"/>
    </source>
</evidence>
<keyword evidence="1" id="KW-1133">Transmembrane helix</keyword>
<comment type="caution">
    <text evidence="2">The sequence shown here is derived from an EMBL/GenBank/DDBJ whole genome shotgun (WGS) entry which is preliminary data.</text>
</comment>
<gene>
    <name evidence="2" type="ORF">ElyMa_003007400</name>
</gene>
<protein>
    <submittedName>
        <fullName evidence="2">Uncharacterized protein</fullName>
    </submittedName>
</protein>
<keyword evidence="1" id="KW-0472">Membrane</keyword>
<feature type="transmembrane region" description="Helical" evidence="1">
    <location>
        <begin position="133"/>
        <end position="154"/>
    </location>
</feature>
<dbReference type="Proteomes" id="UP000762676">
    <property type="component" value="Unassembled WGS sequence"/>
</dbReference>
<dbReference type="EMBL" id="BMAT01006188">
    <property type="protein sequence ID" value="GFS08111.1"/>
    <property type="molecule type" value="Genomic_DNA"/>
</dbReference>
<evidence type="ECO:0000313" key="3">
    <source>
        <dbReference type="Proteomes" id="UP000762676"/>
    </source>
</evidence>
<sequence length="155" mass="16758">MDPRDTYIQIRIKRPMSQLSVLSTVDERACVAGNGMTSLAASYGGMGHRASLPGFVPVVSLEYGLVPTSTLTPRLRGSSTPGVAATPNFCNTLHRKSSRAYRLARQLGKSRHFAGMQLGSEYLNAIMIAMNSCYWYTMITAIPSIIALAASITLL</sequence>
<reference evidence="2 3" key="1">
    <citation type="journal article" date="2021" name="Elife">
        <title>Chloroplast acquisition without the gene transfer in kleptoplastic sea slugs, Plakobranchus ocellatus.</title>
        <authorList>
            <person name="Maeda T."/>
            <person name="Takahashi S."/>
            <person name="Yoshida T."/>
            <person name="Shimamura S."/>
            <person name="Takaki Y."/>
            <person name="Nagai Y."/>
            <person name="Toyoda A."/>
            <person name="Suzuki Y."/>
            <person name="Arimoto A."/>
            <person name="Ishii H."/>
            <person name="Satoh N."/>
            <person name="Nishiyama T."/>
            <person name="Hasebe M."/>
            <person name="Maruyama T."/>
            <person name="Minagawa J."/>
            <person name="Obokata J."/>
            <person name="Shigenobu S."/>
        </authorList>
    </citation>
    <scope>NUCLEOTIDE SEQUENCE [LARGE SCALE GENOMIC DNA]</scope>
</reference>
<organism evidence="2 3">
    <name type="scientific">Elysia marginata</name>
    <dbReference type="NCBI Taxonomy" id="1093978"/>
    <lineage>
        <taxon>Eukaryota</taxon>
        <taxon>Metazoa</taxon>
        <taxon>Spiralia</taxon>
        <taxon>Lophotrochozoa</taxon>
        <taxon>Mollusca</taxon>
        <taxon>Gastropoda</taxon>
        <taxon>Heterobranchia</taxon>
        <taxon>Euthyneura</taxon>
        <taxon>Panpulmonata</taxon>
        <taxon>Sacoglossa</taxon>
        <taxon>Placobranchoidea</taxon>
        <taxon>Plakobranchidae</taxon>
        <taxon>Elysia</taxon>
    </lineage>
</organism>
<keyword evidence="3" id="KW-1185">Reference proteome</keyword>
<proteinExistence type="predicted"/>
<accession>A0AAV4IHG8</accession>
<keyword evidence="1" id="KW-0812">Transmembrane</keyword>
<evidence type="ECO:0000256" key="1">
    <source>
        <dbReference type="SAM" id="Phobius"/>
    </source>
</evidence>
<dbReference type="AlphaFoldDB" id="A0AAV4IHG8"/>
<name>A0AAV4IHG8_9GAST</name>